<gene>
    <name evidence="1" type="ORF">NNO07_10925</name>
</gene>
<name>A0ABT4Y3Z8_METRE</name>
<dbReference type="InterPro" id="IPR010877">
    <property type="entry name" value="Phage_Mu_Gp46"/>
</dbReference>
<reference evidence="1 2" key="1">
    <citation type="submission" date="2022-07" db="EMBL/GenBank/DDBJ databases">
        <title>Genome Analysis of Selected Gammaproteobacteria from Nigerian Food snails.</title>
        <authorList>
            <person name="Okafor A.C."/>
        </authorList>
    </citation>
    <scope>NUCLEOTIDE SEQUENCE [LARGE SCALE GENOMIC DNA]</scope>
    <source>
        <strain evidence="1 2">Awg 2</strain>
    </source>
</reference>
<accession>A0ABT4Y3Z8</accession>
<dbReference type="Pfam" id="PF07409">
    <property type="entry name" value="GP46"/>
    <property type="match status" value="1"/>
</dbReference>
<keyword evidence="2" id="KW-1185">Reference proteome</keyword>
<sequence length="151" mass="17393">MDLDLQWRDGYGYLYLDGADLAVDDGLRTAVLVSLFTDRRARDDDRLPDGSEDRRGHWSDSYLPNGDLEGSRLWLLEREKVLPDVLRRAEDYSREGLHWMLEDGVAATVQATAWTTGRSDLNLRIVITRPTGEQVELEFLNIWQQESQRAV</sequence>
<comment type="caution">
    <text evidence="1">The sequence shown here is derived from an EMBL/GenBank/DDBJ whole genome shotgun (WGS) entry which is preliminary data.</text>
</comment>
<dbReference type="EMBL" id="JANEWF010000009">
    <property type="protein sequence ID" value="MDA8483585.1"/>
    <property type="molecule type" value="Genomic_DNA"/>
</dbReference>
<dbReference type="RefSeq" id="WP_271470764.1">
    <property type="nucleotide sequence ID" value="NZ_JANEWF010000009.1"/>
</dbReference>
<evidence type="ECO:0000313" key="2">
    <source>
        <dbReference type="Proteomes" id="UP001211689"/>
    </source>
</evidence>
<protein>
    <submittedName>
        <fullName evidence="1">Phage GP46 family protein</fullName>
    </submittedName>
</protein>
<proteinExistence type="predicted"/>
<evidence type="ECO:0000313" key="1">
    <source>
        <dbReference type="EMBL" id="MDA8483585.1"/>
    </source>
</evidence>
<organism evidence="1 2">
    <name type="scientific">Metapseudomonas resinovorans</name>
    <name type="common">Pseudomonas resinovorans</name>
    <dbReference type="NCBI Taxonomy" id="53412"/>
    <lineage>
        <taxon>Bacteria</taxon>
        <taxon>Pseudomonadati</taxon>
        <taxon>Pseudomonadota</taxon>
        <taxon>Gammaproteobacteria</taxon>
        <taxon>Pseudomonadales</taxon>
        <taxon>Pseudomonadaceae</taxon>
        <taxon>Metapseudomonas</taxon>
    </lineage>
</organism>
<dbReference type="Proteomes" id="UP001211689">
    <property type="component" value="Unassembled WGS sequence"/>
</dbReference>